<dbReference type="GO" id="GO:0046872">
    <property type="term" value="F:metal ion binding"/>
    <property type="evidence" value="ECO:0007669"/>
    <property type="project" value="UniProtKB-KW"/>
</dbReference>
<dbReference type="OrthoDB" id="6086191at2759"/>
<comment type="subcellular location">
    <subcellularLocation>
        <location evidence="2">Nucleus</location>
    </subcellularLocation>
</comment>
<comment type="similarity">
    <text evidence="3">Belongs to the HARBI1 family.</text>
</comment>
<evidence type="ECO:0000256" key="7">
    <source>
        <dbReference type="ARBA" id="ARBA00023242"/>
    </source>
</evidence>
<keyword evidence="6" id="KW-0378">Hydrolase</keyword>
<evidence type="ECO:0000256" key="1">
    <source>
        <dbReference type="ARBA" id="ARBA00001968"/>
    </source>
</evidence>
<dbReference type="EnsemblMetazoa" id="G11914.1">
    <property type="protein sequence ID" value="G11914.1:cds"/>
    <property type="gene ID" value="G11914"/>
</dbReference>
<dbReference type="PANTHER" id="PTHR22930:SF85">
    <property type="entry name" value="GH03217P-RELATED"/>
    <property type="match status" value="1"/>
</dbReference>
<evidence type="ECO:0000313" key="10">
    <source>
        <dbReference type="Proteomes" id="UP000005408"/>
    </source>
</evidence>
<comment type="cofactor">
    <cofactor evidence="1">
        <name>a divalent metal cation</name>
        <dbReference type="ChEBI" id="CHEBI:60240"/>
    </cofactor>
</comment>
<evidence type="ECO:0000256" key="5">
    <source>
        <dbReference type="ARBA" id="ARBA00022723"/>
    </source>
</evidence>
<keyword evidence="5" id="KW-0479">Metal-binding</keyword>
<keyword evidence="7" id="KW-0539">Nucleus</keyword>
<dbReference type="InterPro" id="IPR027806">
    <property type="entry name" value="HARBI1_dom"/>
</dbReference>
<organism evidence="9 10">
    <name type="scientific">Magallana gigas</name>
    <name type="common">Pacific oyster</name>
    <name type="synonym">Crassostrea gigas</name>
    <dbReference type="NCBI Taxonomy" id="29159"/>
    <lineage>
        <taxon>Eukaryota</taxon>
        <taxon>Metazoa</taxon>
        <taxon>Spiralia</taxon>
        <taxon>Lophotrochozoa</taxon>
        <taxon>Mollusca</taxon>
        <taxon>Bivalvia</taxon>
        <taxon>Autobranchia</taxon>
        <taxon>Pteriomorphia</taxon>
        <taxon>Ostreida</taxon>
        <taxon>Ostreoidea</taxon>
        <taxon>Ostreidae</taxon>
        <taxon>Magallana</taxon>
    </lineage>
</organism>
<dbReference type="AlphaFoldDB" id="A0A8W8I0G9"/>
<dbReference type="GO" id="GO:0005634">
    <property type="term" value="C:nucleus"/>
    <property type="evidence" value="ECO:0007669"/>
    <property type="project" value="UniProtKB-SubCell"/>
</dbReference>
<dbReference type="GO" id="GO:0004518">
    <property type="term" value="F:nuclease activity"/>
    <property type="evidence" value="ECO:0007669"/>
    <property type="project" value="UniProtKB-KW"/>
</dbReference>
<dbReference type="InterPro" id="IPR013324">
    <property type="entry name" value="RNA_pol_sigma_r3/r4-like"/>
</dbReference>
<dbReference type="Proteomes" id="UP000005408">
    <property type="component" value="Unassembled WGS sequence"/>
</dbReference>
<keyword evidence="10" id="KW-1185">Reference proteome</keyword>
<feature type="domain" description="DDE Tnp4" evidence="8">
    <location>
        <begin position="178"/>
        <end position="331"/>
    </location>
</feature>
<accession>A0A8W8I0G9</accession>
<proteinExistence type="inferred from homology"/>
<dbReference type="OMA" id="FVDTHVG"/>
<keyword evidence="4" id="KW-0540">Nuclease</keyword>
<dbReference type="PANTHER" id="PTHR22930">
    <property type="match status" value="1"/>
</dbReference>
<evidence type="ECO:0000256" key="2">
    <source>
        <dbReference type="ARBA" id="ARBA00004123"/>
    </source>
</evidence>
<dbReference type="GO" id="GO:0016787">
    <property type="term" value="F:hydrolase activity"/>
    <property type="evidence" value="ECO:0007669"/>
    <property type="project" value="UniProtKB-KW"/>
</dbReference>
<evidence type="ECO:0000259" key="8">
    <source>
        <dbReference type="Pfam" id="PF13359"/>
    </source>
</evidence>
<evidence type="ECO:0000313" key="9">
    <source>
        <dbReference type="EnsemblMetazoa" id="G11914.1:cds"/>
    </source>
</evidence>
<protein>
    <recommendedName>
        <fullName evidence="8">DDE Tnp4 domain-containing protein</fullName>
    </recommendedName>
</protein>
<sequence length="378" mass="43300">MAENKMLCLYVFESLLDDREDDFSYEYMNFLFQTGAFILQNTKSVSPRITGYVENIIPLFSTDNFRYHYRISKEMFEEILTKIGACLTSKHGGGIEGIPPSKQLLIFMCYMSNKVTMREIGHYFGIGQSTVHVVLKRVNGAFNENLSKIIQWPNFLEQHSIAQDFQLLCGLPDIIGALDGTHIRLSSCIGGDNDYFNRKHYPSIQLQVVVDSDLMLRDIYTGWPGSTHDARVLRNSSLFNNATAAQYFDVNKYIIADSAYPLKAWLITPFKDNGRLNINQRRFNRVLSSARQVVERAIGHLKQRFRRLQEITVHDLEEIIKTIVSGCILHNLCILHHDGVEDFLTIDPNNGNPNNYPNVYPDGRDGIQRRQQLVQGLP</sequence>
<evidence type="ECO:0000256" key="3">
    <source>
        <dbReference type="ARBA" id="ARBA00006958"/>
    </source>
</evidence>
<dbReference type="InterPro" id="IPR045249">
    <property type="entry name" value="HARBI1-like"/>
</dbReference>
<evidence type="ECO:0000256" key="4">
    <source>
        <dbReference type="ARBA" id="ARBA00022722"/>
    </source>
</evidence>
<name>A0A8W8I0G9_MAGGI</name>
<evidence type="ECO:0000256" key="6">
    <source>
        <dbReference type="ARBA" id="ARBA00022801"/>
    </source>
</evidence>
<dbReference type="Pfam" id="PF13359">
    <property type="entry name" value="DDE_Tnp_4"/>
    <property type="match status" value="1"/>
</dbReference>
<dbReference type="SUPFAM" id="SSF88659">
    <property type="entry name" value="Sigma3 and sigma4 domains of RNA polymerase sigma factors"/>
    <property type="match status" value="1"/>
</dbReference>
<reference evidence="9" key="1">
    <citation type="submission" date="2022-08" db="UniProtKB">
        <authorList>
            <consortium name="EnsemblMetazoa"/>
        </authorList>
    </citation>
    <scope>IDENTIFICATION</scope>
    <source>
        <strain evidence="9">05x7-T-G4-1.051#20</strain>
    </source>
</reference>